<evidence type="ECO:0000313" key="1">
    <source>
        <dbReference type="EMBL" id="CAE0651168.1"/>
    </source>
</evidence>
<gene>
    <name evidence="1" type="ORF">HAKA00212_LOCUS25335</name>
</gene>
<protein>
    <submittedName>
        <fullName evidence="1">Uncharacterized protein</fullName>
    </submittedName>
</protein>
<accession>A0A7S4DIC8</accession>
<organism evidence="1">
    <name type="scientific">Heterosigma akashiwo</name>
    <name type="common">Chromophytic alga</name>
    <name type="synonym">Heterosigma carterae</name>
    <dbReference type="NCBI Taxonomy" id="2829"/>
    <lineage>
        <taxon>Eukaryota</taxon>
        <taxon>Sar</taxon>
        <taxon>Stramenopiles</taxon>
        <taxon>Ochrophyta</taxon>
        <taxon>Raphidophyceae</taxon>
        <taxon>Chattonellales</taxon>
        <taxon>Chattonellaceae</taxon>
        <taxon>Heterosigma</taxon>
    </lineage>
</organism>
<dbReference type="AlphaFoldDB" id="A0A7S4DIC8"/>
<dbReference type="EMBL" id="HBIU01058263">
    <property type="protein sequence ID" value="CAE0651168.1"/>
    <property type="molecule type" value="Transcribed_RNA"/>
</dbReference>
<sequence>MKGRCARLDAEESYLAENGMLTKNFFEKQQHNNDGDNIFFCGLNSKNSNDTVVEEQQGEPLYQQQVEQKIMSLANQGLIGSPLLKQPEVNQQQAIKTKKLGFIKGWKKLFTLFSS</sequence>
<reference evidence="1" key="1">
    <citation type="submission" date="2021-01" db="EMBL/GenBank/DDBJ databases">
        <authorList>
            <person name="Corre E."/>
            <person name="Pelletier E."/>
            <person name="Niang G."/>
            <person name="Scheremetjew M."/>
            <person name="Finn R."/>
            <person name="Kale V."/>
            <person name="Holt S."/>
            <person name="Cochrane G."/>
            <person name="Meng A."/>
            <person name="Brown T."/>
            <person name="Cohen L."/>
        </authorList>
    </citation>
    <scope>NUCLEOTIDE SEQUENCE</scope>
    <source>
        <strain evidence="1">CCMP3107</strain>
    </source>
</reference>
<proteinExistence type="predicted"/>
<name>A0A7S4DIC8_HETAK</name>